<reference evidence="2" key="1">
    <citation type="submission" date="2022-08" db="EMBL/GenBank/DDBJ databases">
        <title>A Global Phylogenomic Analysis of the Shiitake Genus Lentinula.</title>
        <authorList>
            <consortium name="DOE Joint Genome Institute"/>
            <person name="Sierra-Patev S."/>
            <person name="Min B."/>
            <person name="Naranjo-Ortiz M."/>
            <person name="Looney B."/>
            <person name="Konkel Z."/>
            <person name="Slot J.C."/>
            <person name="Sakamoto Y."/>
            <person name="Steenwyk J.L."/>
            <person name="Rokas A."/>
            <person name="Carro J."/>
            <person name="Camarero S."/>
            <person name="Ferreira P."/>
            <person name="Molpeceres G."/>
            <person name="Ruiz-Duenas F.J."/>
            <person name="Serrano A."/>
            <person name="Henrissat B."/>
            <person name="Drula E."/>
            <person name="Hughes K.W."/>
            <person name="Mata J.L."/>
            <person name="Ishikawa N.K."/>
            <person name="Vargas-Isla R."/>
            <person name="Ushijima S."/>
            <person name="Smith C.A."/>
            <person name="Ahrendt S."/>
            <person name="Andreopoulos W."/>
            <person name="He G."/>
            <person name="Labutti K."/>
            <person name="Lipzen A."/>
            <person name="Ng V."/>
            <person name="Riley R."/>
            <person name="Sandor L."/>
            <person name="Barry K."/>
            <person name="Martinez A.T."/>
            <person name="Xiao Y."/>
            <person name="Gibbons J.G."/>
            <person name="Terashima K."/>
            <person name="Grigoriev I.V."/>
            <person name="Hibbett D.S."/>
        </authorList>
    </citation>
    <scope>NUCLEOTIDE SEQUENCE</scope>
    <source>
        <strain evidence="2">JLM2183</strain>
    </source>
</reference>
<name>A0A9W9A9E7_9AGAR</name>
<gene>
    <name evidence="2" type="ORF">J3R30DRAFT_3486771</name>
</gene>
<evidence type="ECO:0000313" key="3">
    <source>
        <dbReference type="Proteomes" id="UP001150266"/>
    </source>
</evidence>
<evidence type="ECO:0000259" key="1">
    <source>
        <dbReference type="Pfam" id="PF25534"/>
    </source>
</evidence>
<dbReference type="EMBL" id="JAOTPV010000010">
    <property type="protein sequence ID" value="KAJ4477517.1"/>
    <property type="molecule type" value="Genomic_DNA"/>
</dbReference>
<accession>A0A9W9A9E7</accession>
<proteinExistence type="predicted"/>
<evidence type="ECO:0000313" key="2">
    <source>
        <dbReference type="EMBL" id="KAJ4477517.1"/>
    </source>
</evidence>
<dbReference type="PANTHER" id="PTHR36223:SF1">
    <property type="entry name" value="TRANSCRIPTION ELONGATION FACTOR EAF N-TERMINAL DOMAIN-CONTAINING PROTEIN"/>
    <property type="match status" value="1"/>
</dbReference>
<comment type="caution">
    <text evidence="2">The sequence shown here is derived from an EMBL/GenBank/DDBJ whole genome shotgun (WGS) entry which is preliminary data.</text>
</comment>
<dbReference type="Pfam" id="PF25534">
    <property type="entry name" value="DUF7918"/>
    <property type="match status" value="1"/>
</dbReference>
<dbReference type="OrthoDB" id="3364132at2759"/>
<keyword evidence="3" id="KW-1185">Reference proteome</keyword>
<dbReference type="InterPro" id="IPR057678">
    <property type="entry name" value="DUF7918"/>
</dbReference>
<dbReference type="PANTHER" id="PTHR36223">
    <property type="entry name" value="BETA-LACTAMASE-TYPE TRANSPEPTIDASE FOLD DOMAIN CONTAINING PROTEIN"/>
    <property type="match status" value="1"/>
</dbReference>
<organism evidence="2 3">
    <name type="scientific">Lentinula aciculospora</name>
    <dbReference type="NCBI Taxonomy" id="153920"/>
    <lineage>
        <taxon>Eukaryota</taxon>
        <taxon>Fungi</taxon>
        <taxon>Dikarya</taxon>
        <taxon>Basidiomycota</taxon>
        <taxon>Agaricomycotina</taxon>
        <taxon>Agaricomycetes</taxon>
        <taxon>Agaricomycetidae</taxon>
        <taxon>Agaricales</taxon>
        <taxon>Marasmiineae</taxon>
        <taxon>Omphalotaceae</taxon>
        <taxon>Lentinula</taxon>
    </lineage>
</organism>
<protein>
    <recommendedName>
        <fullName evidence="1">DUF7918 domain-containing protein</fullName>
    </recommendedName>
</protein>
<dbReference type="AlphaFoldDB" id="A0A9W9A9E7"/>
<sequence length="342" mass="38199">MLFLGNFGAWISIDGVKHLEEYGVDINHEEKTVTCYIASEEGESFQVHWYDKSFESPTKGRVYIDGRAMGGKIISETTINRSVVKKGFRTDVNRRMPFVFSKLKLTDNEDLVGTSRESLGEIDLVIIRVRLRSKRAYNKSHSAPETLEFNEKEVKGVAHNTTFGEPIMDSAIVLEYETEPYGVPIARFCFRYMPIDVLRARDIAPYPVRKKQLLVKEEDRKPYLPVDFSMGDSVQSASLVSTLVGSPASGSLSTMLTSRGESTMTHIDSPAPLTKPVKRVNPSVSAASLPISRAVKRERTDNSSALASSSRYFIPEPFNTTSLEKQDRVVPGSPEVIDLTHL</sequence>
<dbReference type="Proteomes" id="UP001150266">
    <property type="component" value="Unassembled WGS sequence"/>
</dbReference>
<feature type="domain" description="DUF7918" evidence="1">
    <location>
        <begin position="17"/>
        <end position="205"/>
    </location>
</feature>